<proteinExistence type="predicted"/>
<protein>
    <submittedName>
        <fullName evidence="1">Uncharacterized protein</fullName>
    </submittedName>
</protein>
<name>K1PGW3_MAGGI</name>
<accession>K1PGW3</accession>
<organism evidence="1">
    <name type="scientific">Magallana gigas</name>
    <name type="common">Pacific oyster</name>
    <name type="synonym">Crassostrea gigas</name>
    <dbReference type="NCBI Taxonomy" id="29159"/>
    <lineage>
        <taxon>Eukaryota</taxon>
        <taxon>Metazoa</taxon>
        <taxon>Spiralia</taxon>
        <taxon>Lophotrochozoa</taxon>
        <taxon>Mollusca</taxon>
        <taxon>Bivalvia</taxon>
        <taxon>Autobranchia</taxon>
        <taxon>Pteriomorphia</taxon>
        <taxon>Ostreida</taxon>
        <taxon>Ostreoidea</taxon>
        <taxon>Ostreidae</taxon>
        <taxon>Magallana</taxon>
    </lineage>
</organism>
<reference evidence="1" key="1">
    <citation type="journal article" date="2012" name="Nature">
        <title>The oyster genome reveals stress adaptation and complexity of shell formation.</title>
        <authorList>
            <person name="Zhang G."/>
            <person name="Fang X."/>
            <person name="Guo X."/>
            <person name="Li L."/>
            <person name="Luo R."/>
            <person name="Xu F."/>
            <person name="Yang P."/>
            <person name="Zhang L."/>
            <person name="Wang X."/>
            <person name="Qi H."/>
            <person name="Xiong Z."/>
            <person name="Que H."/>
            <person name="Xie Y."/>
            <person name="Holland P.W."/>
            <person name="Paps J."/>
            <person name="Zhu Y."/>
            <person name="Wu F."/>
            <person name="Chen Y."/>
            <person name="Wang J."/>
            <person name="Peng C."/>
            <person name="Meng J."/>
            <person name="Yang L."/>
            <person name="Liu J."/>
            <person name="Wen B."/>
            <person name="Zhang N."/>
            <person name="Huang Z."/>
            <person name="Zhu Q."/>
            <person name="Feng Y."/>
            <person name="Mount A."/>
            <person name="Hedgecock D."/>
            <person name="Xu Z."/>
            <person name="Liu Y."/>
            <person name="Domazet-Loso T."/>
            <person name="Du Y."/>
            <person name="Sun X."/>
            <person name="Zhang S."/>
            <person name="Liu B."/>
            <person name="Cheng P."/>
            <person name="Jiang X."/>
            <person name="Li J."/>
            <person name="Fan D."/>
            <person name="Wang W."/>
            <person name="Fu W."/>
            <person name="Wang T."/>
            <person name="Wang B."/>
            <person name="Zhang J."/>
            <person name="Peng Z."/>
            <person name="Li Y."/>
            <person name="Li N."/>
            <person name="Wang J."/>
            <person name="Chen M."/>
            <person name="He Y."/>
            <person name="Tan F."/>
            <person name="Song X."/>
            <person name="Zheng Q."/>
            <person name="Huang R."/>
            <person name="Yang H."/>
            <person name="Du X."/>
            <person name="Chen L."/>
            <person name="Yang M."/>
            <person name="Gaffney P.M."/>
            <person name="Wang S."/>
            <person name="Luo L."/>
            <person name="She Z."/>
            <person name="Ming Y."/>
            <person name="Huang W."/>
            <person name="Zhang S."/>
            <person name="Huang B."/>
            <person name="Zhang Y."/>
            <person name="Qu T."/>
            <person name="Ni P."/>
            <person name="Miao G."/>
            <person name="Wang J."/>
            <person name="Wang Q."/>
            <person name="Steinberg C.E."/>
            <person name="Wang H."/>
            <person name="Li N."/>
            <person name="Qian L."/>
            <person name="Zhang G."/>
            <person name="Li Y."/>
            <person name="Yang H."/>
            <person name="Liu X."/>
            <person name="Wang J."/>
            <person name="Yin Y."/>
            <person name="Wang J."/>
        </authorList>
    </citation>
    <scope>NUCLEOTIDE SEQUENCE [LARGE SCALE GENOMIC DNA]</scope>
    <source>
        <strain evidence="1">05x7-T-G4-1.051#20</strain>
    </source>
</reference>
<gene>
    <name evidence="1" type="ORF">CGI_10000227</name>
</gene>
<sequence length="62" mass="7031">MSTSNLTDYIRISCDTRWQPADEAADPRYVGDIGAVAPKYGLFGKEKEKVQRVEDLKQLWGI</sequence>
<dbReference type="HOGENOM" id="CLU_2906236_0_0_1"/>
<dbReference type="EMBL" id="JH816786">
    <property type="protein sequence ID" value="EKC23137.1"/>
    <property type="molecule type" value="Genomic_DNA"/>
</dbReference>
<evidence type="ECO:0000313" key="1">
    <source>
        <dbReference type="EMBL" id="EKC23137.1"/>
    </source>
</evidence>
<dbReference type="InParanoid" id="K1PGW3"/>
<dbReference type="AlphaFoldDB" id="K1PGW3"/>